<evidence type="ECO:0000313" key="5">
    <source>
        <dbReference type="EMBL" id="AEM48027.1"/>
    </source>
</evidence>
<dbReference type="GO" id="GO:0005524">
    <property type="term" value="F:ATP binding"/>
    <property type="evidence" value="ECO:0007669"/>
    <property type="project" value="UniProtKB-KW"/>
</dbReference>
<evidence type="ECO:0000256" key="3">
    <source>
        <dbReference type="ARBA" id="ARBA00022840"/>
    </source>
</evidence>
<evidence type="ECO:0000256" key="1">
    <source>
        <dbReference type="ARBA" id="ARBA00006512"/>
    </source>
</evidence>
<evidence type="ECO:0000259" key="4">
    <source>
        <dbReference type="SMART" id="SM00382"/>
    </source>
</evidence>
<dbReference type="Pfam" id="PF03135">
    <property type="entry name" value="CagE_TrbE_VirB"/>
    <property type="match status" value="1"/>
</dbReference>
<dbReference type="InterPro" id="IPR027417">
    <property type="entry name" value="P-loop_NTPase"/>
</dbReference>
<gene>
    <name evidence="5" type="ORF">Acife_1904</name>
</gene>
<dbReference type="Proteomes" id="UP000009220">
    <property type="component" value="Chromosome"/>
</dbReference>
<protein>
    <submittedName>
        <fullName evidence="5">CagE, TrbE, VirB component of type IV transporter system, conserved region</fullName>
    </submittedName>
</protein>
<dbReference type="PANTHER" id="PTHR30121">
    <property type="entry name" value="UNCHARACTERIZED PROTEIN YJGR-RELATED"/>
    <property type="match status" value="1"/>
</dbReference>
<dbReference type="CDD" id="cd01127">
    <property type="entry name" value="TrwB_TraG_TraD_VirD4"/>
    <property type="match status" value="1"/>
</dbReference>
<evidence type="ECO:0000256" key="2">
    <source>
        <dbReference type="ARBA" id="ARBA00022741"/>
    </source>
</evidence>
<accession>G0JLH8</accession>
<keyword evidence="3" id="KW-0067">ATP-binding</keyword>
<dbReference type="SUPFAM" id="SSF52540">
    <property type="entry name" value="P-loop containing nucleoside triphosphate hydrolases"/>
    <property type="match status" value="1"/>
</dbReference>
<dbReference type="RefSeq" id="WP_014029280.1">
    <property type="nucleotide sequence ID" value="NC_015942.1"/>
</dbReference>
<evidence type="ECO:0000313" key="6">
    <source>
        <dbReference type="Proteomes" id="UP000009220"/>
    </source>
</evidence>
<dbReference type="AlphaFoldDB" id="G0JLH8"/>
<dbReference type="InterPro" id="IPR018145">
    <property type="entry name" value="CagE_TrbE_VirB_cntrl_dom"/>
</dbReference>
<keyword evidence="2" id="KW-0547">Nucleotide-binding</keyword>
<dbReference type="Pfam" id="PF19044">
    <property type="entry name" value="P-loop_TraG"/>
    <property type="match status" value="1"/>
</dbReference>
<dbReference type="KEGG" id="afi:Acife_1904"/>
<dbReference type="InterPro" id="IPR051162">
    <property type="entry name" value="T4SS_component"/>
</dbReference>
<dbReference type="InterPro" id="IPR003593">
    <property type="entry name" value="AAA+_ATPase"/>
</dbReference>
<dbReference type="eggNOG" id="COG3451">
    <property type="taxonomic scope" value="Bacteria"/>
</dbReference>
<dbReference type="SMART" id="SM00382">
    <property type="entry name" value="AAA"/>
    <property type="match status" value="1"/>
</dbReference>
<dbReference type="STRING" id="743299.Acife_1904"/>
<reference evidence="5 6" key="1">
    <citation type="journal article" date="2011" name="J. Bacteriol.">
        <title>Draft genome of the psychrotolerant acidophile Acidithiobacillus ferrivorans SS3.</title>
        <authorList>
            <person name="Liljeqvist M."/>
            <person name="Valdes J."/>
            <person name="Holmes D.S."/>
            <person name="Dopson M."/>
        </authorList>
    </citation>
    <scope>NUCLEOTIDE SEQUENCE [LARGE SCALE GENOMIC DNA]</scope>
    <source>
        <strain evidence="5 6">SS3</strain>
    </source>
</reference>
<dbReference type="HOGENOM" id="CLU_008341_1_0_6"/>
<proteinExistence type="inferred from homology"/>
<dbReference type="InterPro" id="IPR043964">
    <property type="entry name" value="P-loop_TraG"/>
</dbReference>
<comment type="similarity">
    <text evidence="1">Belongs to the TrbE/VirB4 family.</text>
</comment>
<dbReference type="Gene3D" id="3.40.50.300">
    <property type="entry name" value="P-loop containing nucleotide triphosphate hydrolases"/>
    <property type="match status" value="2"/>
</dbReference>
<dbReference type="PANTHER" id="PTHR30121:SF12">
    <property type="entry name" value="TYPE IV SECRETION SYSTEM PROTEIN CAGE"/>
    <property type="match status" value="1"/>
</dbReference>
<name>G0JLH8_9PROT</name>
<organism evidence="5 6">
    <name type="scientific">Acidithiobacillus ferrivorans SS3</name>
    <dbReference type="NCBI Taxonomy" id="743299"/>
    <lineage>
        <taxon>Bacteria</taxon>
        <taxon>Pseudomonadati</taxon>
        <taxon>Pseudomonadota</taxon>
        <taxon>Acidithiobacillia</taxon>
        <taxon>Acidithiobacillales</taxon>
        <taxon>Acidithiobacillaceae</taxon>
        <taxon>Acidithiobacillus</taxon>
    </lineage>
</organism>
<feature type="domain" description="AAA+ ATPase" evidence="4">
    <location>
        <begin position="476"/>
        <end position="745"/>
    </location>
</feature>
<dbReference type="EMBL" id="CP002985">
    <property type="protein sequence ID" value="AEM48027.1"/>
    <property type="molecule type" value="Genomic_DNA"/>
</dbReference>
<sequence>MLNLAEYRPKAKALPDLLNIAFLVDERDVGRHKMGIALNKSGSLMAGFTFGGPDLESSSPNDLNYLSAHLNHAIARLGTGWALHIDMVRKEAPGYIPEELSMFPDPVSHTIDAERRLQHEEESAHFEGRTTFIFSWDLPVTAESWVTKFALENADPESESLKEHISRFATDLETIMNICGGSGVVAPLSSSDLLTQIHGCLTGDYHQLGVPKIPAYLDAVLGAHDVVSGFEPRIHDGGQWQEMRAISISGWPAESFPEILESLNTLPVELRFSVRYIFIDPNESVGMLNKYRRNWFQKRHGLGTQVSMAMGGEGSAFDNTDALSMTADADSAVAEASSNVIRFGFMSANIILFSPSKKEMANRVKMVRKHLDNLGFVSRVESINAFEAFMGSIPGHCYENVRRPLMNTMNLMDIAPTTSIWTGDEWSPNPFTAAIYRALKDDNGDAMFSKSQKAPPLFYGATTGNTPFRFSNYVGDVGHTLIAGVIGSGKSTLLALMAEQQLRYPGARVFSFDKGWSIFTACKASGGSHYDIGNDENPITLAPLSRVHESASERRWAEGWITNLCIMQGVPVDSARQDRIHQAIEALAAADGRSMTDFENLVQDEEVRSAVHFYTLTGHTGNLLDANTDALSLDGARFSVFEMENLLGIGDMAAKVTVPVLLYIFHRIEKSLDGSPTMILLDEAWAMMDNPLFAEKIKEWLKVLRKFNTSVIFATQSLSDLKDNPLKPVIMESCLTKILLPNRNAAANDSAPLYHDLGLNDSQIKLLQQSTPKSDYYIVSPEGRRRITLAMGPVALAFCAVSDRKSVARVRELIAEHGARWPVEWLRERLPTKHQDWTDYLADRCTDAGF</sequence>